<proteinExistence type="inferred from homology"/>
<evidence type="ECO:0000259" key="13">
    <source>
        <dbReference type="Pfam" id="PF08345"/>
    </source>
</evidence>
<dbReference type="RefSeq" id="WP_094368676.1">
    <property type="nucleotide sequence ID" value="NZ_NOJY02000004.1"/>
</dbReference>
<dbReference type="Gene3D" id="3.30.300.30">
    <property type="match status" value="1"/>
</dbReference>
<keyword evidence="8 9" id="KW-0975">Bacterial flagellum</keyword>
<keyword evidence="4" id="KW-1003">Cell membrane</keyword>
<organism evidence="14 15">
    <name type="scientific">Romboutsia weinsteinii</name>
    <dbReference type="NCBI Taxonomy" id="2020949"/>
    <lineage>
        <taxon>Bacteria</taxon>
        <taxon>Bacillati</taxon>
        <taxon>Bacillota</taxon>
        <taxon>Clostridia</taxon>
        <taxon>Peptostreptococcales</taxon>
        <taxon>Peptostreptococcaceae</taxon>
        <taxon>Romboutsia</taxon>
    </lineage>
</organism>
<evidence type="ECO:0000256" key="9">
    <source>
        <dbReference type="PIRNR" id="PIRNR004862"/>
    </source>
</evidence>
<evidence type="ECO:0000256" key="1">
    <source>
        <dbReference type="ARBA" id="ARBA00004117"/>
    </source>
</evidence>
<comment type="similarity">
    <text evidence="3 9">Belongs to the FliF family.</text>
</comment>
<dbReference type="Pfam" id="PF01514">
    <property type="entry name" value="YscJ_FliF"/>
    <property type="match status" value="1"/>
</dbReference>
<dbReference type="InterPro" id="IPR045851">
    <property type="entry name" value="AMP-bd_C_sf"/>
</dbReference>
<evidence type="ECO:0000256" key="10">
    <source>
        <dbReference type="SAM" id="MobiDB-lite"/>
    </source>
</evidence>
<comment type="subcellular location">
    <subcellularLocation>
        <location evidence="1 9">Bacterial flagellum basal body</location>
    </subcellularLocation>
    <subcellularLocation>
        <location evidence="2">Cell membrane</location>
        <topology evidence="2">Multi-pass membrane protein</topology>
    </subcellularLocation>
</comment>
<feature type="compositionally biased region" description="Low complexity" evidence="10">
    <location>
        <begin position="304"/>
        <end position="325"/>
    </location>
</feature>
<feature type="domain" description="Flagellar M-ring N-terminal" evidence="12">
    <location>
        <begin position="52"/>
        <end position="222"/>
    </location>
</feature>
<feature type="compositionally biased region" description="Basic and acidic residues" evidence="10">
    <location>
        <begin position="292"/>
        <end position="303"/>
    </location>
</feature>
<evidence type="ECO:0000259" key="12">
    <source>
        <dbReference type="Pfam" id="PF01514"/>
    </source>
</evidence>
<dbReference type="GO" id="GO:0071973">
    <property type="term" value="P:bacterial-type flagellum-dependent cell motility"/>
    <property type="evidence" value="ECO:0007669"/>
    <property type="project" value="InterPro"/>
</dbReference>
<keyword evidence="14" id="KW-0966">Cell projection</keyword>
<dbReference type="EMBL" id="NOJY02000004">
    <property type="protein sequence ID" value="RDY28924.1"/>
    <property type="molecule type" value="Genomic_DNA"/>
</dbReference>
<dbReference type="PIRSF" id="PIRSF004862">
    <property type="entry name" value="FliF"/>
    <property type="match status" value="1"/>
</dbReference>
<accession>A0A371J846</accession>
<dbReference type="OrthoDB" id="9807026at2"/>
<dbReference type="GO" id="GO:0005886">
    <property type="term" value="C:plasma membrane"/>
    <property type="evidence" value="ECO:0007669"/>
    <property type="project" value="UniProtKB-SubCell"/>
</dbReference>
<feature type="transmembrane region" description="Helical" evidence="11">
    <location>
        <begin position="30"/>
        <end position="51"/>
    </location>
</feature>
<feature type="region of interest" description="Disordered" evidence="10">
    <location>
        <begin position="226"/>
        <end position="251"/>
    </location>
</feature>
<dbReference type="PANTHER" id="PTHR30046">
    <property type="entry name" value="FLAGELLAR M-RING PROTEIN"/>
    <property type="match status" value="1"/>
</dbReference>
<keyword evidence="6 11" id="KW-1133">Transmembrane helix</keyword>
<evidence type="ECO:0000256" key="3">
    <source>
        <dbReference type="ARBA" id="ARBA00007971"/>
    </source>
</evidence>
<keyword evidence="14" id="KW-0282">Flagellum</keyword>
<dbReference type="InterPro" id="IPR000067">
    <property type="entry name" value="FlgMring_FliF"/>
</dbReference>
<dbReference type="InterPro" id="IPR043427">
    <property type="entry name" value="YscJ/FliF"/>
</dbReference>
<gene>
    <name evidence="14" type="primary">fliF</name>
    <name evidence="14" type="ORF">CHL78_003105</name>
</gene>
<reference evidence="14 15" key="1">
    <citation type="journal article" date="2017" name="Genome Announc.">
        <title>Draft Genome Sequence of Romboutsia weinsteinii sp. nov. Strain CCRI-19649(T) Isolated from Surface Water.</title>
        <authorList>
            <person name="Maheux A.F."/>
            <person name="Boudreau D.K."/>
            <person name="Berube E."/>
            <person name="Boissinot M."/>
            <person name="Cantin P."/>
            <person name="Raymond F."/>
            <person name="Corbeil J."/>
            <person name="Omar R.F."/>
            <person name="Bergeron M.G."/>
        </authorList>
    </citation>
    <scope>NUCLEOTIDE SEQUENCE [LARGE SCALE GENOMIC DNA]</scope>
    <source>
        <strain evidence="14 15">CCRI-19649</strain>
    </source>
</reference>
<feature type="transmembrane region" description="Helical" evidence="11">
    <location>
        <begin position="426"/>
        <end position="447"/>
    </location>
</feature>
<dbReference type="PRINTS" id="PR01009">
    <property type="entry name" value="FLGMRINGFLIF"/>
</dbReference>
<evidence type="ECO:0000256" key="4">
    <source>
        <dbReference type="ARBA" id="ARBA00022475"/>
    </source>
</evidence>
<evidence type="ECO:0000256" key="8">
    <source>
        <dbReference type="ARBA" id="ARBA00023143"/>
    </source>
</evidence>
<evidence type="ECO:0000256" key="2">
    <source>
        <dbReference type="ARBA" id="ARBA00004651"/>
    </source>
</evidence>
<evidence type="ECO:0000313" key="15">
    <source>
        <dbReference type="Proteomes" id="UP000215694"/>
    </source>
</evidence>
<feature type="region of interest" description="Disordered" evidence="10">
    <location>
        <begin position="292"/>
        <end position="337"/>
    </location>
</feature>
<keyword evidence="7 11" id="KW-0472">Membrane</keyword>
<keyword evidence="5 11" id="KW-0812">Transmembrane</keyword>
<dbReference type="InterPro" id="IPR006182">
    <property type="entry name" value="FliF_N_dom"/>
</dbReference>
<keyword evidence="14" id="KW-0969">Cilium</keyword>
<evidence type="ECO:0000256" key="7">
    <source>
        <dbReference type="ARBA" id="ARBA00023136"/>
    </source>
</evidence>
<sequence length="506" mass="55471">MEQQNFLHKVKDFLKAKKEGFIALKKGTKIAIVIGVIAIILSTIFSISYAVKNKYDILFSGLDSIDAANISKELESRSVDTKIEGDIIYVPKKEVDKLRLELSPSISNGSQGFEIMDNGSGFGITDEEFQLKKQRMMQGEIEKTIKTFPQVETARVHITEGESSVFSKENKPGQAAVYLGLKSGQTLQENQIRSIISLVSASSQNLPKETVEVIDQNMTLLSEGLYDENGNATNGSKSNLQSAREAEKELNEDLEKSINNMLEPMFGKGKVKVSVNSDLNFDSSEKTEIKIDPEKVIKSESRSENSSSDSAQSGSPVDNNMSNTGQGNGSGSSSKEENIEYEVGKVETKTITTVGEVKRITTSVAIDGVVNAKTIENIESMVAGAIGMDASRGDNISVVAMEFDAKGKAQLEEAKLQEQKELIFKLVAYLVGGILLLIAIILAASYISKKKNEKELVAIMEDESEETSLNFINENSESLTLEEEVKLFASKNPEEVTELIKIWLNE</sequence>
<feature type="compositionally biased region" description="Polar residues" evidence="10">
    <location>
        <begin position="230"/>
        <end position="242"/>
    </location>
</feature>
<dbReference type="NCBIfam" id="TIGR00206">
    <property type="entry name" value="fliF"/>
    <property type="match status" value="1"/>
</dbReference>
<dbReference type="AlphaFoldDB" id="A0A371J846"/>
<feature type="domain" description="Flagellar M-ring C-terminal" evidence="13">
    <location>
        <begin position="262"/>
        <end position="403"/>
    </location>
</feature>
<evidence type="ECO:0000256" key="6">
    <source>
        <dbReference type="ARBA" id="ARBA00022989"/>
    </source>
</evidence>
<keyword evidence="15" id="KW-1185">Reference proteome</keyword>
<evidence type="ECO:0000256" key="11">
    <source>
        <dbReference type="SAM" id="Phobius"/>
    </source>
</evidence>
<dbReference type="GO" id="GO:0009431">
    <property type="term" value="C:bacterial-type flagellum basal body, MS ring"/>
    <property type="evidence" value="ECO:0007669"/>
    <property type="project" value="InterPro"/>
</dbReference>
<comment type="function">
    <text evidence="9">The M ring may be actively involved in energy transduction.</text>
</comment>
<protein>
    <recommendedName>
        <fullName evidence="9">Flagellar M-ring protein</fullName>
    </recommendedName>
</protein>
<evidence type="ECO:0000256" key="5">
    <source>
        <dbReference type="ARBA" id="ARBA00022692"/>
    </source>
</evidence>
<dbReference type="PANTHER" id="PTHR30046:SF0">
    <property type="entry name" value="FLAGELLAR M-RING PROTEIN"/>
    <property type="match status" value="1"/>
</dbReference>
<dbReference type="InterPro" id="IPR013556">
    <property type="entry name" value="Flag_M-ring_C"/>
</dbReference>
<dbReference type="GO" id="GO:0003774">
    <property type="term" value="F:cytoskeletal motor activity"/>
    <property type="evidence" value="ECO:0007669"/>
    <property type="project" value="InterPro"/>
</dbReference>
<comment type="caution">
    <text evidence="14">The sequence shown here is derived from an EMBL/GenBank/DDBJ whole genome shotgun (WGS) entry which is preliminary data.</text>
</comment>
<dbReference type="Proteomes" id="UP000215694">
    <property type="component" value="Unassembled WGS sequence"/>
</dbReference>
<evidence type="ECO:0000313" key="14">
    <source>
        <dbReference type="EMBL" id="RDY28924.1"/>
    </source>
</evidence>
<name>A0A371J846_9FIRM</name>
<dbReference type="Pfam" id="PF08345">
    <property type="entry name" value="YscJ_FliF_C"/>
    <property type="match status" value="1"/>
</dbReference>